<dbReference type="InterPro" id="IPR055326">
    <property type="entry name" value="MINIYO"/>
</dbReference>
<dbReference type="Gramene" id="rna10300">
    <property type="protein sequence ID" value="RHN74264.1"/>
    <property type="gene ID" value="gene10300"/>
</dbReference>
<dbReference type="EMBL" id="PSQE01000002">
    <property type="protein sequence ID" value="RHN74264.1"/>
    <property type="molecule type" value="Genomic_DNA"/>
</dbReference>
<reference evidence="1" key="1">
    <citation type="journal article" date="2018" name="Nat. Plants">
        <title>Whole-genome landscape of Medicago truncatula symbiotic genes.</title>
        <authorList>
            <person name="Pecrix Y."/>
            <person name="Gamas P."/>
            <person name="Carrere S."/>
        </authorList>
    </citation>
    <scope>NUCLEOTIDE SEQUENCE</scope>
    <source>
        <tissue evidence="1">Leaves</tissue>
    </source>
</reference>
<evidence type="ECO:0000313" key="1">
    <source>
        <dbReference type="EMBL" id="RHN74264.1"/>
    </source>
</evidence>
<comment type="caution">
    <text evidence="1">The sequence shown here is derived from an EMBL/GenBank/DDBJ whole genome shotgun (WGS) entry which is preliminary data.</text>
</comment>
<dbReference type="Proteomes" id="UP000265566">
    <property type="component" value="Chromosome 2"/>
</dbReference>
<dbReference type="AlphaFoldDB" id="A0A396JB45"/>
<organism evidence="1">
    <name type="scientific">Medicago truncatula</name>
    <name type="common">Barrel medic</name>
    <name type="synonym">Medicago tribuloides</name>
    <dbReference type="NCBI Taxonomy" id="3880"/>
    <lineage>
        <taxon>Eukaryota</taxon>
        <taxon>Viridiplantae</taxon>
        <taxon>Streptophyta</taxon>
        <taxon>Embryophyta</taxon>
        <taxon>Tracheophyta</taxon>
        <taxon>Spermatophyta</taxon>
        <taxon>Magnoliopsida</taxon>
        <taxon>eudicotyledons</taxon>
        <taxon>Gunneridae</taxon>
        <taxon>Pentapetalae</taxon>
        <taxon>rosids</taxon>
        <taxon>fabids</taxon>
        <taxon>Fabales</taxon>
        <taxon>Fabaceae</taxon>
        <taxon>Papilionoideae</taxon>
        <taxon>50 kb inversion clade</taxon>
        <taxon>NPAAA clade</taxon>
        <taxon>Hologalegina</taxon>
        <taxon>IRL clade</taxon>
        <taxon>Trifolieae</taxon>
        <taxon>Medicago</taxon>
    </lineage>
</organism>
<proteinExistence type="predicted"/>
<dbReference type="PANTHER" id="PTHR47605">
    <property type="entry name" value="TRANSCRIPTIONAL ELONGATION REGULATOR MINIYO"/>
    <property type="match status" value="1"/>
</dbReference>
<accession>A0A396JB45</accession>
<protein>
    <submittedName>
        <fullName evidence="1">Uncharacterized protein</fullName>
    </submittedName>
</protein>
<dbReference type="PANTHER" id="PTHR47605:SF2">
    <property type="entry name" value="TRANSCRIPTIONAL ELONGATION REGULATOR MINIYO"/>
    <property type="match status" value="1"/>
</dbReference>
<name>A0A396JB45_MEDTR</name>
<gene>
    <name evidence="1" type="ORF">MtrunA17_Chr2g0308421</name>
</gene>
<sequence>MLILTIVQRFTVGNFEIQSSRIKSVKLLKVLAWLERKTCLEFIKNGYFNAMT</sequence>